<gene>
    <name evidence="2" type="ORF">GGI64_004126</name>
</gene>
<dbReference type="AlphaFoldDB" id="A0A7Z0E1T6"/>
<proteinExistence type="predicted"/>
<organism evidence="2 3">
    <name type="scientific">Rhizobium leguminosarum</name>
    <dbReference type="NCBI Taxonomy" id="384"/>
    <lineage>
        <taxon>Bacteria</taxon>
        <taxon>Pseudomonadati</taxon>
        <taxon>Pseudomonadota</taxon>
        <taxon>Alphaproteobacteria</taxon>
        <taxon>Hyphomicrobiales</taxon>
        <taxon>Rhizobiaceae</taxon>
        <taxon>Rhizobium/Agrobacterium group</taxon>
        <taxon>Rhizobium</taxon>
    </lineage>
</organism>
<dbReference type="RefSeq" id="WP_179612376.1">
    <property type="nucleotide sequence ID" value="NZ_JACBZV010000007.1"/>
</dbReference>
<dbReference type="Gene3D" id="3.40.50.10140">
    <property type="entry name" value="Toll/interleukin-1 receptor homology (TIR) domain"/>
    <property type="match status" value="1"/>
</dbReference>
<feature type="domain" description="TIR" evidence="1">
    <location>
        <begin position="135"/>
        <end position="287"/>
    </location>
</feature>
<dbReference type="GO" id="GO:0007165">
    <property type="term" value="P:signal transduction"/>
    <property type="evidence" value="ECO:0007669"/>
    <property type="project" value="InterPro"/>
</dbReference>
<sequence>MVAANSSARYQVVLVGGASAQHAALKEAIEKRASEMQLPGDILAIIPETLYSSDSAKLPTLAIVFGGAGVKSSALVKKLLTQSNVVIPVVSDLDRVHVEIPVELRHINAVQLDEELAGLPRLVSLVFETFRLLRRERKLFISYRRKESQALADKLYDRLDAAGFDVFIDIRSVPPAVDFQAELWHRMGDSDVVLLIDTPGFRESRWTTLELAQANLTNIQILHLLWPGQAPDQESSMSTFLILTERDFRNGQKGKAGSVLKSTIDRICARTEELRSQAIVWRHRYLVDTFCDYARDLGFEVVVQPQGWILVRGRKGKTFAVIPTIGRPTSDRLMEIFDSVDKSQFEPRSHWVIYDSRGILDAWKKHLDWLDRHLPLRTLHVTAACKELEGYAK</sequence>
<dbReference type="SUPFAM" id="SSF52200">
    <property type="entry name" value="Toll/Interleukin receptor TIR domain"/>
    <property type="match status" value="1"/>
</dbReference>
<evidence type="ECO:0000313" key="3">
    <source>
        <dbReference type="Proteomes" id="UP000535276"/>
    </source>
</evidence>
<evidence type="ECO:0000313" key="2">
    <source>
        <dbReference type="EMBL" id="NYJ13045.1"/>
    </source>
</evidence>
<dbReference type="InterPro" id="IPR035897">
    <property type="entry name" value="Toll_tir_struct_dom_sf"/>
</dbReference>
<protein>
    <recommendedName>
        <fullName evidence="1">TIR domain-containing protein</fullName>
    </recommendedName>
</protein>
<dbReference type="Pfam" id="PF13676">
    <property type="entry name" value="TIR_2"/>
    <property type="match status" value="1"/>
</dbReference>
<evidence type="ECO:0000259" key="1">
    <source>
        <dbReference type="PROSITE" id="PS50104"/>
    </source>
</evidence>
<accession>A0A7Z0E1T6</accession>
<dbReference type="PROSITE" id="PS50104">
    <property type="entry name" value="TIR"/>
    <property type="match status" value="1"/>
</dbReference>
<dbReference type="InterPro" id="IPR000157">
    <property type="entry name" value="TIR_dom"/>
</dbReference>
<name>A0A7Z0E1T6_RHILE</name>
<dbReference type="EMBL" id="JACBZV010000007">
    <property type="protein sequence ID" value="NYJ13045.1"/>
    <property type="molecule type" value="Genomic_DNA"/>
</dbReference>
<reference evidence="2 3" key="1">
    <citation type="submission" date="2020-07" db="EMBL/GenBank/DDBJ databases">
        <title>Genomic Encyclopedia of Type Strains, Phase IV (KMG-V): Genome sequencing to study the core and pangenomes of soil and plant-associated prokaryotes.</title>
        <authorList>
            <person name="Whitman W."/>
        </authorList>
    </citation>
    <scope>NUCLEOTIDE SEQUENCE [LARGE SCALE GENOMIC DNA]</scope>
    <source>
        <strain evidence="2 3">SEMIA 4052</strain>
    </source>
</reference>
<comment type="caution">
    <text evidence="2">The sequence shown here is derived from an EMBL/GenBank/DDBJ whole genome shotgun (WGS) entry which is preliminary data.</text>
</comment>
<dbReference type="Proteomes" id="UP000535276">
    <property type="component" value="Unassembled WGS sequence"/>
</dbReference>